<evidence type="ECO:0000313" key="11">
    <source>
        <dbReference type="EMBL" id="CAD7434256.1"/>
    </source>
</evidence>
<dbReference type="InterPro" id="IPR050091">
    <property type="entry name" value="PKS_NRPS_Biosynth_Enz"/>
</dbReference>
<dbReference type="Gene3D" id="3.30.70.3290">
    <property type="match status" value="1"/>
</dbReference>
<dbReference type="Gene3D" id="3.40.366.10">
    <property type="entry name" value="Malonyl-Coenzyme A Acyl Carrier Protein, domain 2"/>
    <property type="match status" value="1"/>
</dbReference>
<keyword evidence="5" id="KW-0560">Oxidoreductase</keyword>
<keyword evidence="1" id="KW-0596">Phosphopantetheine</keyword>
<keyword evidence="6" id="KW-0443">Lipid metabolism</keyword>
<dbReference type="SUPFAM" id="SSF52151">
    <property type="entry name" value="FabD/lysophospholipase-like"/>
    <property type="match status" value="1"/>
</dbReference>
<sequence length="172" mass="18747">MPWSGGLAAVNAVGLSGDVGHILLRSHSKEKVNGGLPTDDLPRLLVISGRTEEGLQETFSKLESQPVDVDCVRILHDLYSSHIPNYNYRGYTLLGTNRQYREIRIALVDFLKAINIIPDGYIGHSVGELGCAYIDGCLTAEETILAAYYRGLASKEAELIPGYMAAIGMYST</sequence>
<reference evidence="11" key="1">
    <citation type="submission" date="2020-11" db="EMBL/GenBank/DDBJ databases">
        <authorList>
            <person name="Tran Van P."/>
        </authorList>
    </citation>
    <scope>NUCLEOTIDE SEQUENCE</scope>
</reference>
<dbReference type="GO" id="GO:0006633">
    <property type="term" value="P:fatty acid biosynthetic process"/>
    <property type="evidence" value="ECO:0007669"/>
    <property type="project" value="UniProtKB-KW"/>
</dbReference>
<keyword evidence="4" id="KW-0521">NADP</keyword>
<dbReference type="GO" id="GO:0004312">
    <property type="term" value="F:fatty acid synthase activity"/>
    <property type="evidence" value="ECO:0007669"/>
    <property type="project" value="TreeGrafter"/>
</dbReference>
<evidence type="ECO:0000256" key="5">
    <source>
        <dbReference type="ARBA" id="ARBA00023002"/>
    </source>
</evidence>
<name>A0A7R9EHU2_9NEOP</name>
<dbReference type="InterPro" id="IPR001227">
    <property type="entry name" value="Ac_transferase_dom_sf"/>
</dbReference>
<evidence type="ECO:0000259" key="10">
    <source>
        <dbReference type="Pfam" id="PF16197"/>
    </source>
</evidence>
<gene>
    <name evidence="11" type="ORF">TMSB3V08_LOCUS10910</name>
</gene>
<keyword evidence="8" id="KW-0511">Multifunctional enzyme</keyword>
<dbReference type="PANTHER" id="PTHR43775:SF7">
    <property type="entry name" value="FATTY ACID SYNTHASE"/>
    <property type="match status" value="1"/>
</dbReference>
<keyword evidence="2" id="KW-0444">Lipid biosynthesis</keyword>
<dbReference type="Pfam" id="PF00698">
    <property type="entry name" value="Acyl_transf_1"/>
    <property type="match status" value="1"/>
</dbReference>
<dbReference type="PANTHER" id="PTHR43775">
    <property type="entry name" value="FATTY ACID SYNTHASE"/>
    <property type="match status" value="1"/>
</dbReference>
<keyword evidence="3" id="KW-0276">Fatty acid metabolism</keyword>
<evidence type="ECO:0000256" key="7">
    <source>
        <dbReference type="ARBA" id="ARBA00023160"/>
    </source>
</evidence>
<dbReference type="Pfam" id="PF16197">
    <property type="entry name" value="KAsynt_C_assoc"/>
    <property type="match status" value="1"/>
</dbReference>
<evidence type="ECO:0000256" key="4">
    <source>
        <dbReference type="ARBA" id="ARBA00022857"/>
    </source>
</evidence>
<evidence type="ECO:0000256" key="1">
    <source>
        <dbReference type="ARBA" id="ARBA00022450"/>
    </source>
</evidence>
<dbReference type="GO" id="GO:0016491">
    <property type="term" value="F:oxidoreductase activity"/>
    <property type="evidence" value="ECO:0007669"/>
    <property type="project" value="UniProtKB-KW"/>
</dbReference>
<protein>
    <recommendedName>
        <fullName evidence="12">Fatty acid synthase</fullName>
    </recommendedName>
</protein>
<dbReference type="EMBL" id="OB797336">
    <property type="protein sequence ID" value="CAD7434256.1"/>
    <property type="molecule type" value="Genomic_DNA"/>
</dbReference>
<evidence type="ECO:0000256" key="6">
    <source>
        <dbReference type="ARBA" id="ARBA00023098"/>
    </source>
</evidence>
<organism evidence="11">
    <name type="scientific">Timema monikensis</name>
    <dbReference type="NCBI Taxonomy" id="170555"/>
    <lineage>
        <taxon>Eukaryota</taxon>
        <taxon>Metazoa</taxon>
        <taxon>Ecdysozoa</taxon>
        <taxon>Arthropoda</taxon>
        <taxon>Hexapoda</taxon>
        <taxon>Insecta</taxon>
        <taxon>Pterygota</taxon>
        <taxon>Neoptera</taxon>
        <taxon>Polyneoptera</taxon>
        <taxon>Phasmatodea</taxon>
        <taxon>Timematodea</taxon>
        <taxon>Timematoidea</taxon>
        <taxon>Timematidae</taxon>
        <taxon>Timema</taxon>
    </lineage>
</organism>
<proteinExistence type="predicted"/>
<dbReference type="AlphaFoldDB" id="A0A7R9EHU2"/>
<evidence type="ECO:0000259" key="9">
    <source>
        <dbReference type="Pfam" id="PF00698"/>
    </source>
</evidence>
<dbReference type="InterPro" id="IPR032821">
    <property type="entry name" value="PKS_assoc"/>
</dbReference>
<keyword evidence="7" id="KW-0275">Fatty acid biosynthesis</keyword>
<feature type="domain" description="Polyketide synthase C-terminal extension" evidence="10">
    <location>
        <begin position="1"/>
        <end position="93"/>
    </location>
</feature>
<accession>A0A7R9EHU2</accession>
<dbReference type="InterPro" id="IPR016035">
    <property type="entry name" value="Acyl_Trfase/lysoPLipase"/>
</dbReference>
<evidence type="ECO:0000256" key="2">
    <source>
        <dbReference type="ARBA" id="ARBA00022516"/>
    </source>
</evidence>
<evidence type="ECO:0008006" key="12">
    <source>
        <dbReference type="Google" id="ProtNLM"/>
    </source>
</evidence>
<evidence type="ECO:0000256" key="8">
    <source>
        <dbReference type="ARBA" id="ARBA00023268"/>
    </source>
</evidence>
<evidence type="ECO:0000256" key="3">
    <source>
        <dbReference type="ARBA" id="ARBA00022832"/>
    </source>
</evidence>
<feature type="domain" description="Malonyl-CoA:ACP transacylase (MAT)" evidence="9">
    <location>
        <begin position="103"/>
        <end position="168"/>
    </location>
</feature>
<dbReference type="InterPro" id="IPR014043">
    <property type="entry name" value="Acyl_transferase_dom"/>
</dbReference>